<reference evidence="4" key="1">
    <citation type="submission" date="2020-01" db="EMBL/GenBank/DDBJ databases">
        <authorList>
            <consortium name="DOE Joint Genome Institute"/>
            <person name="Haridas S."/>
            <person name="Albert R."/>
            <person name="Binder M."/>
            <person name="Bloem J."/>
            <person name="Labutti K."/>
            <person name="Salamov A."/>
            <person name="Andreopoulos B."/>
            <person name="Baker S.E."/>
            <person name="Barry K."/>
            <person name="Bills G."/>
            <person name="Bluhm B.H."/>
            <person name="Cannon C."/>
            <person name="Castanera R."/>
            <person name="Culley D.E."/>
            <person name="Daum C."/>
            <person name="Ezra D."/>
            <person name="Gonzalez J.B."/>
            <person name="Henrissat B."/>
            <person name="Kuo A."/>
            <person name="Liang C."/>
            <person name="Lipzen A."/>
            <person name="Lutzoni F."/>
            <person name="Magnuson J."/>
            <person name="Mondo S."/>
            <person name="Nolan M."/>
            <person name="Ohm R."/>
            <person name="Pangilinan J."/>
            <person name="Park H.-J."/>
            <person name="Ramirez L."/>
            <person name="Alfaro M."/>
            <person name="Sun H."/>
            <person name="Tritt A."/>
            <person name="Yoshinaga Y."/>
            <person name="Zwiers L.-H."/>
            <person name="Turgeon B.G."/>
            <person name="Goodwin S.B."/>
            <person name="Spatafora J.W."/>
            <person name="Crous P.W."/>
            <person name="Grigoriev I.V."/>
        </authorList>
    </citation>
    <scope>NUCLEOTIDE SEQUENCE</scope>
    <source>
        <strain evidence="4">CBS 394.84</strain>
    </source>
</reference>
<proteinExistence type="predicted"/>
<comment type="caution">
    <text evidence="4">The sequence shown here is derived from an EMBL/GenBank/DDBJ whole genome shotgun (WGS) entry which is preliminary data.</text>
</comment>
<dbReference type="EMBL" id="ML976617">
    <property type="protein sequence ID" value="KAF1844474.1"/>
    <property type="molecule type" value="Genomic_DNA"/>
</dbReference>
<evidence type="ECO:0000256" key="1">
    <source>
        <dbReference type="PROSITE-ProRule" id="PRU00042"/>
    </source>
</evidence>
<sequence>MTPGSNRRAATVPARASIPASTPKKILCPCGQSFTKERKLENHLRYSKTHQAGKPRTGFTPKGTTPVSVPITAPHSSQTSISSGLGLLPGTISSSVASLIRCTCGQAFETQQVLDLHKRDSLYCGQQADKSLTQNKQEDNSLVSSFASLNLESVSTQAGPLVARFYCVCGRPFTSQKALAKHKQEKARNVWREKGERREKMVKTPRPQYQEDEDLRDRAAVFARQYYGGE</sequence>
<keyword evidence="5" id="KW-1185">Reference proteome</keyword>
<evidence type="ECO:0000256" key="2">
    <source>
        <dbReference type="SAM" id="MobiDB-lite"/>
    </source>
</evidence>
<keyword evidence="1" id="KW-0479">Metal-binding</keyword>
<keyword evidence="1" id="KW-0862">Zinc</keyword>
<organism evidence="4 5">
    <name type="scientific">Cucurbitaria berberidis CBS 394.84</name>
    <dbReference type="NCBI Taxonomy" id="1168544"/>
    <lineage>
        <taxon>Eukaryota</taxon>
        <taxon>Fungi</taxon>
        <taxon>Dikarya</taxon>
        <taxon>Ascomycota</taxon>
        <taxon>Pezizomycotina</taxon>
        <taxon>Dothideomycetes</taxon>
        <taxon>Pleosporomycetidae</taxon>
        <taxon>Pleosporales</taxon>
        <taxon>Pleosporineae</taxon>
        <taxon>Cucurbitariaceae</taxon>
        <taxon>Cucurbitaria</taxon>
    </lineage>
</organism>
<feature type="compositionally biased region" description="Basic and acidic residues" evidence="2">
    <location>
        <begin position="192"/>
        <end position="202"/>
    </location>
</feature>
<protein>
    <recommendedName>
        <fullName evidence="3">C2H2-type domain-containing protein</fullName>
    </recommendedName>
</protein>
<dbReference type="OrthoDB" id="3787461at2759"/>
<accession>A0A9P4L7N0</accession>
<feature type="region of interest" description="Disordered" evidence="2">
    <location>
        <begin position="192"/>
        <end position="211"/>
    </location>
</feature>
<dbReference type="PROSITE" id="PS50157">
    <property type="entry name" value="ZINC_FINGER_C2H2_2"/>
    <property type="match status" value="1"/>
</dbReference>
<dbReference type="GeneID" id="63851192"/>
<gene>
    <name evidence="4" type="ORF">K460DRAFT_369324</name>
</gene>
<name>A0A9P4L7N0_9PLEO</name>
<evidence type="ECO:0000259" key="3">
    <source>
        <dbReference type="PROSITE" id="PS50157"/>
    </source>
</evidence>
<dbReference type="InterPro" id="IPR013087">
    <property type="entry name" value="Znf_C2H2_type"/>
</dbReference>
<keyword evidence="1" id="KW-0863">Zinc-finger</keyword>
<evidence type="ECO:0000313" key="5">
    <source>
        <dbReference type="Proteomes" id="UP000800039"/>
    </source>
</evidence>
<evidence type="ECO:0000313" key="4">
    <source>
        <dbReference type="EMBL" id="KAF1844474.1"/>
    </source>
</evidence>
<dbReference type="Proteomes" id="UP000800039">
    <property type="component" value="Unassembled WGS sequence"/>
</dbReference>
<dbReference type="RefSeq" id="XP_040787037.1">
    <property type="nucleotide sequence ID" value="XM_040933941.1"/>
</dbReference>
<dbReference type="AlphaFoldDB" id="A0A9P4L7N0"/>
<feature type="region of interest" description="Disordered" evidence="2">
    <location>
        <begin position="45"/>
        <end position="69"/>
    </location>
</feature>
<feature type="domain" description="C2H2-type" evidence="3">
    <location>
        <begin position="30"/>
        <end position="55"/>
    </location>
</feature>
<dbReference type="GO" id="GO:0008270">
    <property type="term" value="F:zinc ion binding"/>
    <property type="evidence" value="ECO:0007669"/>
    <property type="project" value="UniProtKB-KW"/>
</dbReference>